<dbReference type="GeneID" id="116303086"/>
<dbReference type="InterPro" id="IPR027417">
    <property type="entry name" value="P-loop_NTPase"/>
</dbReference>
<dbReference type="InterPro" id="IPR001806">
    <property type="entry name" value="Small_GTPase"/>
</dbReference>
<dbReference type="Pfam" id="PF00071">
    <property type="entry name" value="Ras"/>
    <property type="match status" value="1"/>
</dbReference>
<dbReference type="SMART" id="SM00175">
    <property type="entry name" value="RAB"/>
    <property type="match status" value="1"/>
</dbReference>
<reference evidence="4" key="1">
    <citation type="submission" date="2025-08" db="UniProtKB">
        <authorList>
            <consortium name="RefSeq"/>
        </authorList>
    </citation>
    <scope>IDENTIFICATION</scope>
    <source>
        <tissue evidence="4">Tentacle</tissue>
    </source>
</reference>
<dbReference type="NCBIfam" id="TIGR00231">
    <property type="entry name" value="small_GTP"/>
    <property type="match status" value="1"/>
</dbReference>
<dbReference type="PRINTS" id="PR00449">
    <property type="entry name" value="RASTRNSFRMNG"/>
</dbReference>
<dbReference type="InterPro" id="IPR005225">
    <property type="entry name" value="Small_GTP-bd"/>
</dbReference>
<proteinExistence type="inferred from homology"/>
<keyword evidence="2" id="KW-0547">Nucleotide-binding</keyword>
<gene>
    <name evidence="4" type="primary">LOC116303086</name>
</gene>
<keyword evidence="3" id="KW-1185">Reference proteome</keyword>
<organism evidence="3 4">
    <name type="scientific">Actinia tenebrosa</name>
    <name type="common">Australian red waratah sea anemone</name>
    <dbReference type="NCBI Taxonomy" id="6105"/>
    <lineage>
        <taxon>Eukaryota</taxon>
        <taxon>Metazoa</taxon>
        <taxon>Cnidaria</taxon>
        <taxon>Anthozoa</taxon>
        <taxon>Hexacorallia</taxon>
        <taxon>Actiniaria</taxon>
        <taxon>Actiniidae</taxon>
        <taxon>Actinia</taxon>
    </lineage>
</organism>
<dbReference type="FunFam" id="3.40.50.300:FF:001204">
    <property type="entry name" value="Small GTP-binding protein, putative"/>
    <property type="match status" value="1"/>
</dbReference>
<dbReference type="Gene3D" id="3.40.50.300">
    <property type="entry name" value="P-loop containing nucleotide triphosphate hydrolases"/>
    <property type="match status" value="1"/>
</dbReference>
<dbReference type="PROSITE" id="PS51419">
    <property type="entry name" value="RAB"/>
    <property type="match status" value="1"/>
</dbReference>
<dbReference type="SMART" id="SM00174">
    <property type="entry name" value="RHO"/>
    <property type="match status" value="1"/>
</dbReference>
<dbReference type="GO" id="GO:0003924">
    <property type="term" value="F:GTPase activity"/>
    <property type="evidence" value="ECO:0007669"/>
    <property type="project" value="InterPro"/>
</dbReference>
<dbReference type="PROSITE" id="PS51421">
    <property type="entry name" value="RAS"/>
    <property type="match status" value="1"/>
</dbReference>
<dbReference type="SUPFAM" id="SSF52540">
    <property type="entry name" value="P-loop containing nucleoside triphosphate hydrolases"/>
    <property type="match status" value="1"/>
</dbReference>
<dbReference type="AlphaFoldDB" id="A0A6P8INF6"/>
<comment type="similarity">
    <text evidence="1">Belongs to the small GTPase superfamily. Rab family.</text>
</comment>
<evidence type="ECO:0000256" key="2">
    <source>
        <dbReference type="ARBA" id="ARBA00022741"/>
    </source>
</evidence>
<dbReference type="InParanoid" id="A0A6P8INF6"/>
<dbReference type="KEGG" id="aten:116303086"/>
<accession>A0A6P8INF6</accession>
<evidence type="ECO:0000256" key="1">
    <source>
        <dbReference type="ARBA" id="ARBA00006270"/>
    </source>
</evidence>
<protein>
    <submittedName>
        <fullName evidence="4">Ras-related protein Rab-24-like</fullName>
    </submittedName>
</protein>
<name>A0A6P8INF6_ACTTE</name>
<dbReference type="RefSeq" id="XP_031568399.1">
    <property type="nucleotide sequence ID" value="XM_031712539.1"/>
</dbReference>
<sequence>MDTLINAKVVILGKTNSGKSCLFERYLHDRYMESTEPTIGAAFGSRTVNVGNIRVTLGIWDTAGSERYDAMSRVYYRGAKAAIICHDLTEENSFHRAKYWVNELQTYEESCKLYLCGTKQDLFNANNAEGKSLAAAVQQYAEEIDARVFETSSKTGYGVERLLRIVAEDCAKEIPDTTDKNTCDVKADCSEHEPSKKTRCCA</sequence>
<dbReference type="OrthoDB" id="25896at2759"/>
<dbReference type="GO" id="GO:0005525">
    <property type="term" value="F:GTP binding"/>
    <property type="evidence" value="ECO:0007669"/>
    <property type="project" value="InterPro"/>
</dbReference>
<dbReference type="PANTHER" id="PTHR47978">
    <property type="match status" value="1"/>
</dbReference>
<dbReference type="Proteomes" id="UP000515163">
    <property type="component" value="Unplaced"/>
</dbReference>
<dbReference type="SMART" id="SM00173">
    <property type="entry name" value="RAS"/>
    <property type="match status" value="1"/>
</dbReference>
<evidence type="ECO:0000313" key="3">
    <source>
        <dbReference type="Proteomes" id="UP000515163"/>
    </source>
</evidence>
<evidence type="ECO:0000313" key="4">
    <source>
        <dbReference type="RefSeq" id="XP_031568399.1"/>
    </source>
</evidence>